<sequence>MKKLLTTTLILLPALAAAHSPSFPCRQAASSAERLVCHTPPLAKLDRQLASAYRSALAKTGQPQRATLKAEQRGWVKGRDDCWKAADLAACVRDGYTLRIAELQARYQLLPAQAQVRYQCGATAANEMQVRFYATEPATLIAERGDRSELMYQQPAASGARYAGRNSWLWEHHGAATVVWEWQGQEEVCQAQP</sequence>
<protein>
    <submittedName>
        <fullName evidence="8">MliC family protein</fullName>
    </submittedName>
</protein>
<dbReference type="PANTHER" id="PTHR37549:SF1">
    <property type="entry name" value="LIPOPROTEIN LPRI"/>
    <property type="match status" value="1"/>
</dbReference>
<dbReference type="RefSeq" id="WP_272753269.1">
    <property type="nucleotide sequence ID" value="NZ_JAQQLF010000031.1"/>
</dbReference>
<keyword evidence="9" id="KW-1185">Reference proteome</keyword>
<evidence type="ECO:0000259" key="7">
    <source>
        <dbReference type="Pfam" id="PF09864"/>
    </source>
</evidence>
<evidence type="ECO:0000256" key="3">
    <source>
        <dbReference type="ARBA" id="ARBA00023139"/>
    </source>
</evidence>
<dbReference type="Pfam" id="PF09864">
    <property type="entry name" value="MliC"/>
    <property type="match status" value="1"/>
</dbReference>
<dbReference type="Pfam" id="PF07007">
    <property type="entry name" value="LprI"/>
    <property type="match status" value="1"/>
</dbReference>
<dbReference type="SUPFAM" id="SSF141488">
    <property type="entry name" value="YdhA-like"/>
    <property type="match status" value="1"/>
</dbReference>
<keyword evidence="2" id="KW-0472">Membrane</keyword>
<feature type="domain" description="Lysozyme inhibitor LprI-like N-terminal" evidence="6">
    <location>
        <begin position="25"/>
        <end position="84"/>
    </location>
</feature>
<dbReference type="PANTHER" id="PTHR37549">
    <property type="entry name" value="LIPOPROTEIN LPRI"/>
    <property type="match status" value="1"/>
</dbReference>
<evidence type="ECO:0000256" key="4">
    <source>
        <dbReference type="ARBA" id="ARBA00023288"/>
    </source>
</evidence>
<dbReference type="InterPro" id="IPR036328">
    <property type="entry name" value="MliC_sf"/>
</dbReference>
<dbReference type="EMBL" id="JAQQLF010000031">
    <property type="protein sequence ID" value="MDC7719084.1"/>
    <property type="molecule type" value="Genomic_DNA"/>
</dbReference>
<reference evidence="8 9" key="1">
    <citation type="submission" date="2023-01" db="EMBL/GenBank/DDBJ databases">
        <title>Novel species of the genus Vogesella isolated from rivers.</title>
        <authorList>
            <person name="Lu H."/>
        </authorList>
    </citation>
    <scope>NUCLEOTIDE SEQUENCE [LARGE SCALE GENOMIC DNA]</scope>
    <source>
        <strain evidence="8 9">DC21W</strain>
    </source>
</reference>
<dbReference type="Gene3D" id="2.40.128.200">
    <property type="match status" value="1"/>
</dbReference>
<name>A0ABT5J2K2_9NEIS</name>
<keyword evidence="3" id="KW-0564">Palmitate</keyword>
<keyword evidence="4" id="KW-0449">Lipoprotein</keyword>
<dbReference type="InterPro" id="IPR018660">
    <property type="entry name" value="MliC"/>
</dbReference>
<dbReference type="InterPro" id="IPR052755">
    <property type="entry name" value="Lysozyme_Inhibitor_LprI"/>
</dbReference>
<feature type="chain" id="PRO_5045879565" evidence="5">
    <location>
        <begin position="19"/>
        <end position="193"/>
    </location>
</feature>
<dbReference type="InterPro" id="IPR009739">
    <property type="entry name" value="LprI-like_N"/>
</dbReference>
<proteinExistence type="predicted"/>
<evidence type="ECO:0000256" key="1">
    <source>
        <dbReference type="ARBA" id="ARBA00022729"/>
    </source>
</evidence>
<comment type="caution">
    <text evidence="8">The sequence shown here is derived from an EMBL/GenBank/DDBJ whole genome shotgun (WGS) entry which is preliminary data.</text>
</comment>
<dbReference type="Proteomes" id="UP001219956">
    <property type="component" value="Unassembled WGS sequence"/>
</dbReference>
<evidence type="ECO:0000259" key="6">
    <source>
        <dbReference type="Pfam" id="PF07007"/>
    </source>
</evidence>
<evidence type="ECO:0000313" key="9">
    <source>
        <dbReference type="Proteomes" id="UP001219956"/>
    </source>
</evidence>
<organism evidence="8 9">
    <name type="scientific">Vogesella aquatica</name>
    <dbReference type="NCBI Taxonomy" id="2984206"/>
    <lineage>
        <taxon>Bacteria</taxon>
        <taxon>Pseudomonadati</taxon>
        <taxon>Pseudomonadota</taxon>
        <taxon>Betaproteobacteria</taxon>
        <taxon>Neisseriales</taxon>
        <taxon>Chromobacteriaceae</taxon>
        <taxon>Vogesella</taxon>
    </lineage>
</organism>
<gene>
    <name evidence="8" type="ORF">PQU95_17925</name>
</gene>
<feature type="domain" description="C-type lysozyme inhibitor" evidence="7">
    <location>
        <begin position="118"/>
        <end position="185"/>
    </location>
</feature>
<evidence type="ECO:0000256" key="5">
    <source>
        <dbReference type="SAM" id="SignalP"/>
    </source>
</evidence>
<dbReference type="Gene3D" id="1.20.1270.180">
    <property type="match status" value="1"/>
</dbReference>
<keyword evidence="1 5" id="KW-0732">Signal</keyword>
<feature type="signal peptide" evidence="5">
    <location>
        <begin position="1"/>
        <end position="18"/>
    </location>
</feature>
<evidence type="ECO:0000313" key="8">
    <source>
        <dbReference type="EMBL" id="MDC7719084.1"/>
    </source>
</evidence>
<accession>A0ABT5J2K2</accession>
<evidence type="ECO:0000256" key="2">
    <source>
        <dbReference type="ARBA" id="ARBA00023136"/>
    </source>
</evidence>